<dbReference type="AlphaFoldDB" id="A0A1F5ELY4"/>
<dbReference type="Proteomes" id="UP000176865">
    <property type="component" value="Unassembled WGS sequence"/>
</dbReference>
<feature type="domain" description="TraC-like" evidence="1">
    <location>
        <begin position="18"/>
        <end position="128"/>
    </location>
</feature>
<accession>A0A1F5ELY4</accession>
<protein>
    <recommendedName>
        <fullName evidence="1">TraC-like domain-containing protein</fullName>
    </recommendedName>
</protein>
<comment type="caution">
    <text evidence="2">The sequence shown here is derived from an EMBL/GenBank/DDBJ whole genome shotgun (WGS) entry which is preliminary data.</text>
</comment>
<dbReference type="EMBL" id="MFAB01000027">
    <property type="protein sequence ID" value="OGD68429.1"/>
    <property type="molecule type" value="Genomic_DNA"/>
</dbReference>
<name>A0A1F5ELY4_9BACT</name>
<dbReference type="STRING" id="1797579.A2996_03140"/>
<sequence length="209" mass="23822">MEKTSATQGFVPIKEIRDGVIVLKDNSLRAILMVSSLNFSLKSSDEQIAIIYQFQNFLNSLDFSTQIYIQSRKLDIRPYISVMEEKYKAQTNDLMKIQTREYIEFIKKFTESVNIMTKNFFIIVPYTPSFLGNSSKGPLGLGGGKKNTQILENDSFEESRSQLEQRANVIEQGLSRSGLRVARLGTEESVELLYKIFNPGESEKPIQLN</sequence>
<evidence type="ECO:0000313" key="2">
    <source>
        <dbReference type="EMBL" id="OGD68429.1"/>
    </source>
</evidence>
<evidence type="ECO:0000259" key="1">
    <source>
        <dbReference type="Pfam" id="PF26593"/>
    </source>
</evidence>
<proteinExistence type="predicted"/>
<gene>
    <name evidence="2" type="ORF">A2996_03140</name>
</gene>
<dbReference type="Pfam" id="PF26593">
    <property type="entry name" value="TraC-like"/>
    <property type="match status" value="1"/>
</dbReference>
<dbReference type="InterPro" id="IPR058596">
    <property type="entry name" value="TraC-like_dom"/>
</dbReference>
<organism evidence="2 3">
    <name type="scientific">Candidatus Campbellbacteria bacterium RIFCSPLOWO2_01_FULL_34_15</name>
    <dbReference type="NCBI Taxonomy" id="1797579"/>
    <lineage>
        <taxon>Bacteria</taxon>
        <taxon>Candidatus Campbelliibacteriota</taxon>
    </lineage>
</organism>
<evidence type="ECO:0000313" key="3">
    <source>
        <dbReference type="Proteomes" id="UP000176865"/>
    </source>
</evidence>
<reference evidence="2 3" key="1">
    <citation type="journal article" date="2016" name="Nat. Commun.">
        <title>Thousands of microbial genomes shed light on interconnected biogeochemical processes in an aquifer system.</title>
        <authorList>
            <person name="Anantharaman K."/>
            <person name="Brown C.T."/>
            <person name="Hug L.A."/>
            <person name="Sharon I."/>
            <person name="Castelle C.J."/>
            <person name="Probst A.J."/>
            <person name="Thomas B.C."/>
            <person name="Singh A."/>
            <person name="Wilkins M.J."/>
            <person name="Karaoz U."/>
            <person name="Brodie E.L."/>
            <person name="Williams K.H."/>
            <person name="Hubbard S.S."/>
            <person name="Banfield J.F."/>
        </authorList>
    </citation>
    <scope>NUCLEOTIDE SEQUENCE [LARGE SCALE GENOMIC DNA]</scope>
</reference>